<sequence length="170" mass="19387">MHPDTMKHKASLWFGDVGKSIHITDVYWEGDITQQELIEVADQISPDWQTIDLELDPHHPCHGRTYRLTRPMADPSEDEDALSARQVELALAGEYVWVHCCQIVMRPDGDLRDDAGRPFSRVFSTLMFCTEFTSFEDTALQCDENFGAGEWDEYELYLDDALPTPVASFG</sequence>
<protein>
    <recommendedName>
        <fullName evidence="3">DUF4265 domain-containing protein</fullName>
    </recommendedName>
</protein>
<comment type="caution">
    <text evidence="1">The sequence shown here is derived from an EMBL/GenBank/DDBJ whole genome shotgun (WGS) entry which is preliminary data.</text>
</comment>
<reference evidence="1 2" key="1">
    <citation type="submission" date="2023-07" db="EMBL/GenBank/DDBJ databases">
        <title>Sorghum-associated microbial communities from plants grown in Nebraska, USA.</title>
        <authorList>
            <person name="Schachtman D."/>
        </authorList>
    </citation>
    <scope>NUCLEOTIDE SEQUENCE [LARGE SCALE GENOMIC DNA]</scope>
    <source>
        <strain evidence="1 2">BE308</strain>
    </source>
</reference>
<proteinExistence type="predicted"/>
<accession>A0ABU1ZJU1</accession>
<organism evidence="1 2">
    <name type="scientific">Rhodoferax saidenbachensis</name>
    <dbReference type="NCBI Taxonomy" id="1484693"/>
    <lineage>
        <taxon>Bacteria</taxon>
        <taxon>Pseudomonadati</taxon>
        <taxon>Pseudomonadota</taxon>
        <taxon>Betaproteobacteria</taxon>
        <taxon>Burkholderiales</taxon>
        <taxon>Comamonadaceae</taxon>
        <taxon>Rhodoferax</taxon>
    </lineage>
</organism>
<evidence type="ECO:0000313" key="1">
    <source>
        <dbReference type="EMBL" id="MDR7305809.1"/>
    </source>
</evidence>
<evidence type="ECO:0000313" key="2">
    <source>
        <dbReference type="Proteomes" id="UP001268089"/>
    </source>
</evidence>
<gene>
    <name evidence="1" type="ORF">J2X15_001087</name>
</gene>
<dbReference type="EMBL" id="JAVDXO010000002">
    <property type="protein sequence ID" value="MDR7305809.1"/>
    <property type="molecule type" value="Genomic_DNA"/>
</dbReference>
<evidence type="ECO:0008006" key="3">
    <source>
        <dbReference type="Google" id="ProtNLM"/>
    </source>
</evidence>
<keyword evidence="2" id="KW-1185">Reference proteome</keyword>
<dbReference type="Proteomes" id="UP001268089">
    <property type="component" value="Unassembled WGS sequence"/>
</dbReference>
<dbReference type="RefSeq" id="WP_310340088.1">
    <property type="nucleotide sequence ID" value="NZ_JAVDXO010000002.1"/>
</dbReference>
<name>A0ABU1ZJU1_9BURK</name>